<sequence length="69" mass="8236">MEIVTMKQRFEYLKGVFEVELGIDINFPVFMECIFTKLEEEIRSKKIDLGKYAGHKTVKSEDFEYDYDT</sequence>
<evidence type="ECO:0000313" key="2">
    <source>
        <dbReference type="EMBL" id="QJH95287.1"/>
    </source>
</evidence>
<evidence type="ECO:0000313" key="1">
    <source>
        <dbReference type="EMBL" id="QJA45911.1"/>
    </source>
</evidence>
<dbReference type="EMBL" id="MT144616">
    <property type="protein sequence ID" value="QJH95287.1"/>
    <property type="molecule type" value="Genomic_DNA"/>
</dbReference>
<protein>
    <submittedName>
        <fullName evidence="1">Uncharacterized protein</fullName>
    </submittedName>
</protein>
<dbReference type="EMBL" id="MT143999">
    <property type="protein sequence ID" value="QJA45911.1"/>
    <property type="molecule type" value="Genomic_DNA"/>
</dbReference>
<reference evidence="1" key="1">
    <citation type="submission" date="2020-03" db="EMBL/GenBank/DDBJ databases">
        <title>The deep terrestrial virosphere.</title>
        <authorList>
            <person name="Holmfeldt K."/>
            <person name="Nilsson E."/>
            <person name="Simone D."/>
            <person name="Lopez-Fernandez M."/>
            <person name="Wu X."/>
            <person name="de Brujin I."/>
            <person name="Lundin D."/>
            <person name="Andersson A."/>
            <person name="Bertilsson S."/>
            <person name="Dopson M."/>
        </authorList>
    </citation>
    <scope>NUCLEOTIDE SEQUENCE</scope>
    <source>
        <strain evidence="1">TM448A00287</strain>
        <strain evidence="2">TM448B00362</strain>
    </source>
</reference>
<gene>
    <name evidence="1" type="ORF">TM448A00287_0033</name>
    <name evidence="2" type="ORF">TM448B00362_0033</name>
</gene>
<dbReference type="AlphaFoldDB" id="A0A6H1ZER2"/>
<organism evidence="1">
    <name type="scientific">viral metagenome</name>
    <dbReference type="NCBI Taxonomy" id="1070528"/>
    <lineage>
        <taxon>unclassified sequences</taxon>
        <taxon>metagenomes</taxon>
        <taxon>organismal metagenomes</taxon>
    </lineage>
</organism>
<accession>A0A6H1ZER2</accession>
<proteinExistence type="predicted"/>
<name>A0A6H1ZER2_9ZZZZ</name>